<dbReference type="EMBL" id="RSEC01000059">
    <property type="protein sequence ID" value="RSD11704.1"/>
    <property type="molecule type" value="Genomic_DNA"/>
</dbReference>
<dbReference type="CDD" id="cd16841">
    <property type="entry name" value="RraA_family"/>
    <property type="match status" value="1"/>
</dbReference>
<feature type="binding site" evidence="13">
    <location>
        <position position="115"/>
    </location>
    <ligand>
        <name>Mg(2+)</name>
        <dbReference type="ChEBI" id="CHEBI:18420"/>
    </ligand>
</feature>
<keyword evidence="13" id="KW-0479">Metal-binding</keyword>
<evidence type="ECO:0000256" key="4">
    <source>
        <dbReference type="ARBA" id="ARBA00011233"/>
    </source>
</evidence>
<evidence type="ECO:0000256" key="7">
    <source>
        <dbReference type="ARBA" id="ARBA00016549"/>
    </source>
</evidence>
<dbReference type="Proteomes" id="UP000267081">
    <property type="component" value="Unassembled WGS sequence"/>
</dbReference>
<comment type="caution">
    <text evidence="14">The sequence shown here is derived from an EMBL/GenBank/DDBJ whole genome shotgun (WGS) entry which is preliminary data.</text>
</comment>
<comment type="similarity">
    <text evidence="3">Belongs to the class II aldolase/RraA-like family.</text>
</comment>
<sequence>MTPVRDRLLALDTCVLSDALDARGLPGAVAGVLPVWEGARLAGRVVTMRTVPADGRASRSHLGTAAIERAAEGEVVVVQQDTGRPYRSATWGGLLARAASLNGLGGVVVDGACRDVDEIRELGLPVSAREAIPFTARGRIVEDAVGVPVRIGGVEVHEGDYVLADGSGAVFVRAADVEDVLAAAERLVARERLMAEDLRAGRRPSEVLGTDYEEMLNV</sequence>
<evidence type="ECO:0000256" key="11">
    <source>
        <dbReference type="ARBA" id="ARBA00032305"/>
    </source>
</evidence>
<evidence type="ECO:0000313" key="15">
    <source>
        <dbReference type="Proteomes" id="UP000267081"/>
    </source>
</evidence>
<comment type="catalytic activity">
    <reaction evidence="12">
        <text>oxaloacetate + H(+) = pyruvate + CO2</text>
        <dbReference type="Rhea" id="RHEA:15641"/>
        <dbReference type="ChEBI" id="CHEBI:15361"/>
        <dbReference type="ChEBI" id="CHEBI:15378"/>
        <dbReference type="ChEBI" id="CHEBI:16452"/>
        <dbReference type="ChEBI" id="CHEBI:16526"/>
        <dbReference type="EC" id="4.1.1.112"/>
    </reaction>
</comment>
<comment type="cofactor">
    <cofactor evidence="13">
        <name>Mg(2+)</name>
        <dbReference type="ChEBI" id="CHEBI:18420"/>
    </cofactor>
</comment>
<dbReference type="GO" id="GO:0046872">
    <property type="term" value="F:metal ion binding"/>
    <property type="evidence" value="ECO:0007669"/>
    <property type="project" value="UniProtKB-KW"/>
</dbReference>
<evidence type="ECO:0000256" key="9">
    <source>
        <dbReference type="ARBA" id="ARBA00029596"/>
    </source>
</evidence>
<dbReference type="InterPro" id="IPR036704">
    <property type="entry name" value="RraA/RraA-like_sf"/>
</dbReference>
<dbReference type="EC" id="4.1.3.17" evidence="5"/>
<proteinExistence type="inferred from homology"/>
<keyword evidence="13" id="KW-0460">Magnesium</keyword>
<comment type="catalytic activity">
    <reaction evidence="1">
        <text>4-hydroxy-4-methyl-2-oxoglutarate = 2 pyruvate</text>
        <dbReference type="Rhea" id="RHEA:22748"/>
        <dbReference type="ChEBI" id="CHEBI:15361"/>
        <dbReference type="ChEBI" id="CHEBI:58276"/>
        <dbReference type="EC" id="4.1.3.17"/>
    </reaction>
</comment>
<dbReference type="PANTHER" id="PTHR33254">
    <property type="entry name" value="4-HYDROXY-4-METHYL-2-OXOGLUTARATE ALDOLASE 3-RELATED"/>
    <property type="match status" value="1"/>
</dbReference>
<dbReference type="SUPFAM" id="SSF89562">
    <property type="entry name" value="RraA-like"/>
    <property type="match status" value="1"/>
</dbReference>
<dbReference type="Gene3D" id="3.50.30.40">
    <property type="entry name" value="Ribonuclease E inhibitor RraA/RraA-like"/>
    <property type="match status" value="1"/>
</dbReference>
<comment type="function">
    <text evidence="8">Catalyzes the aldol cleavage of 4-hydroxy-4-methyl-2-oxoglutarate (HMG) into 2 molecules of pyruvate. Also contains a secondary oxaloacetate (OAA) decarboxylase activity due to the common pyruvate enolate transition state formed following C-C bond cleavage in the retro-aldol and decarboxylation reactions.</text>
</comment>
<dbReference type="RefSeq" id="WP_125313930.1">
    <property type="nucleotide sequence ID" value="NZ_RSEC01000059.1"/>
</dbReference>
<feature type="binding site" evidence="13">
    <location>
        <position position="114"/>
    </location>
    <ligand>
        <name>substrate</name>
    </ligand>
</feature>
<keyword evidence="15" id="KW-1185">Reference proteome</keyword>
<evidence type="ECO:0000256" key="12">
    <source>
        <dbReference type="ARBA" id="ARBA00047973"/>
    </source>
</evidence>
<comment type="cofactor">
    <cofactor evidence="2">
        <name>a divalent metal cation</name>
        <dbReference type="ChEBI" id="CHEBI:60240"/>
    </cofactor>
</comment>
<feature type="binding site" evidence="13">
    <location>
        <begin position="92"/>
        <end position="95"/>
    </location>
    <ligand>
        <name>substrate</name>
    </ligand>
</feature>
<dbReference type="EC" id="4.1.1.112" evidence="6"/>
<dbReference type="GO" id="GO:0047443">
    <property type="term" value="F:4-hydroxy-4-methyl-2-oxoglutarate aldolase activity"/>
    <property type="evidence" value="ECO:0007669"/>
    <property type="project" value="UniProtKB-EC"/>
</dbReference>
<comment type="subunit">
    <text evidence="4">Homotrimer.</text>
</comment>
<dbReference type="InterPro" id="IPR005493">
    <property type="entry name" value="RraA/RraA-like"/>
</dbReference>
<dbReference type="GO" id="GO:0008948">
    <property type="term" value="F:oxaloacetate decarboxylase activity"/>
    <property type="evidence" value="ECO:0007669"/>
    <property type="project" value="UniProtKB-EC"/>
</dbReference>
<protein>
    <recommendedName>
        <fullName evidence="7">Putative 4-hydroxy-4-methyl-2-oxoglutarate aldolase</fullName>
        <ecNumber evidence="6">4.1.1.112</ecNumber>
        <ecNumber evidence="5">4.1.3.17</ecNumber>
    </recommendedName>
    <alternativeName>
        <fullName evidence="11">Oxaloacetate decarboxylase</fullName>
    </alternativeName>
    <alternativeName>
        <fullName evidence="9">Regulator of ribonuclease activity homolog</fullName>
    </alternativeName>
    <alternativeName>
        <fullName evidence="10">RraA-like protein</fullName>
    </alternativeName>
</protein>
<evidence type="ECO:0000256" key="3">
    <source>
        <dbReference type="ARBA" id="ARBA00008621"/>
    </source>
</evidence>
<evidence type="ECO:0000313" key="14">
    <source>
        <dbReference type="EMBL" id="RSD11704.1"/>
    </source>
</evidence>
<organism evidence="14 15">
    <name type="scientific">Amycolatopsis eburnea</name>
    <dbReference type="NCBI Taxonomy" id="2267691"/>
    <lineage>
        <taxon>Bacteria</taxon>
        <taxon>Bacillati</taxon>
        <taxon>Actinomycetota</taxon>
        <taxon>Actinomycetes</taxon>
        <taxon>Pseudonocardiales</taxon>
        <taxon>Pseudonocardiaceae</taxon>
        <taxon>Amycolatopsis</taxon>
    </lineage>
</organism>
<evidence type="ECO:0000256" key="2">
    <source>
        <dbReference type="ARBA" id="ARBA00001968"/>
    </source>
</evidence>
<evidence type="ECO:0000256" key="13">
    <source>
        <dbReference type="PIRSR" id="PIRSR605493-1"/>
    </source>
</evidence>
<dbReference type="Pfam" id="PF03737">
    <property type="entry name" value="RraA-like"/>
    <property type="match status" value="1"/>
</dbReference>
<evidence type="ECO:0000256" key="5">
    <source>
        <dbReference type="ARBA" id="ARBA00012213"/>
    </source>
</evidence>
<evidence type="ECO:0000256" key="8">
    <source>
        <dbReference type="ARBA" id="ARBA00025046"/>
    </source>
</evidence>
<accession>A0A3R9DV44</accession>
<evidence type="ECO:0000256" key="6">
    <source>
        <dbReference type="ARBA" id="ARBA00012947"/>
    </source>
</evidence>
<dbReference type="PANTHER" id="PTHR33254:SF4">
    <property type="entry name" value="4-HYDROXY-4-METHYL-2-OXOGLUTARATE ALDOLASE 3-RELATED"/>
    <property type="match status" value="1"/>
</dbReference>
<name>A0A3R9DV44_9PSEU</name>
<evidence type="ECO:0000256" key="1">
    <source>
        <dbReference type="ARBA" id="ARBA00001342"/>
    </source>
</evidence>
<reference evidence="14 15" key="1">
    <citation type="submission" date="2018-12" db="EMBL/GenBank/DDBJ databases">
        <title>Amycolatopsis eburnea sp. nov. actinomycete associate with arbuscular mycorrhiza fungal spore.</title>
        <authorList>
            <person name="Lumyong S."/>
            <person name="Chaiya L."/>
        </authorList>
    </citation>
    <scope>NUCLEOTIDE SEQUENCE [LARGE SCALE GENOMIC DNA]</scope>
    <source>
        <strain evidence="14 15">GLM-1</strain>
    </source>
</reference>
<dbReference type="AlphaFoldDB" id="A0A3R9DV44"/>
<dbReference type="OrthoDB" id="943692at2"/>
<gene>
    <name evidence="14" type="ORF">EIY87_33590</name>
</gene>
<evidence type="ECO:0000256" key="10">
    <source>
        <dbReference type="ARBA" id="ARBA00030169"/>
    </source>
</evidence>